<name>A0A1X7G6L0_9SPHN</name>
<sequence length="161" mass="16378">MKKILLTAAVAVLAGPAFAQSTQGPQTQTWDINGDNPPKCQISTNSNSITLPADSISNDQGRARGNLGQRIAAGLNGTNPRAWCTGARNSVVLTRTPLTTGDGSVNNGFNQAVIYDIAVDVQDAQRVDGFRPIEGSSDGPGNGPGVGVGASTPVSNFGATG</sequence>
<evidence type="ECO:0000256" key="2">
    <source>
        <dbReference type="SAM" id="SignalP"/>
    </source>
</evidence>
<gene>
    <name evidence="3" type="ORF">SAMN06295910_1263</name>
</gene>
<organism evidence="3 4">
    <name type="scientific">Allosphingosinicella indica</name>
    <dbReference type="NCBI Taxonomy" id="941907"/>
    <lineage>
        <taxon>Bacteria</taxon>
        <taxon>Pseudomonadati</taxon>
        <taxon>Pseudomonadota</taxon>
        <taxon>Alphaproteobacteria</taxon>
        <taxon>Sphingomonadales</taxon>
        <taxon>Sphingomonadaceae</taxon>
        <taxon>Allosphingosinicella</taxon>
    </lineage>
</organism>
<feature type="compositionally biased region" description="Polar residues" evidence="1">
    <location>
        <begin position="152"/>
        <end position="161"/>
    </location>
</feature>
<feature type="compositionally biased region" description="Gly residues" evidence="1">
    <location>
        <begin position="138"/>
        <end position="148"/>
    </location>
</feature>
<keyword evidence="4" id="KW-1185">Reference proteome</keyword>
<dbReference type="RefSeq" id="WP_085218020.1">
    <property type="nucleotide sequence ID" value="NZ_LT840185.1"/>
</dbReference>
<accession>A0A1X7G6L0</accession>
<feature type="region of interest" description="Disordered" evidence="1">
    <location>
        <begin position="131"/>
        <end position="161"/>
    </location>
</feature>
<evidence type="ECO:0000313" key="4">
    <source>
        <dbReference type="Proteomes" id="UP000192934"/>
    </source>
</evidence>
<keyword evidence="2" id="KW-0732">Signal</keyword>
<evidence type="ECO:0000256" key="1">
    <source>
        <dbReference type="SAM" id="MobiDB-lite"/>
    </source>
</evidence>
<dbReference type="STRING" id="941907.SAMN06295910_1263"/>
<dbReference type="AlphaFoldDB" id="A0A1X7G6L0"/>
<dbReference type="EMBL" id="LT840185">
    <property type="protein sequence ID" value="SMF64939.1"/>
    <property type="molecule type" value="Genomic_DNA"/>
</dbReference>
<feature type="chain" id="PRO_5012485371" evidence="2">
    <location>
        <begin position="20"/>
        <end position="161"/>
    </location>
</feature>
<dbReference type="OrthoDB" id="7593476at2"/>
<feature type="signal peptide" evidence="2">
    <location>
        <begin position="1"/>
        <end position="19"/>
    </location>
</feature>
<protein>
    <submittedName>
        <fullName evidence="3">Uncharacterized protein</fullName>
    </submittedName>
</protein>
<dbReference type="Proteomes" id="UP000192934">
    <property type="component" value="Chromosome I"/>
</dbReference>
<reference evidence="4" key="1">
    <citation type="submission" date="2017-04" db="EMBL/GenBank/DDBJ databases">
        <authorList>
            <person name="Varghese N."/>
            <person name="Submissions S."/>
        </authorList>
    </citation>
    <scope>NUCLEOTIDE SEQUENCE [LARGE SCALE GENOMIC DNA]</scope>
    <source>
        <strain evidence="4">Dd16</strain>
    </source>
</reference>
<proteinExistence type="predicted"/>
<evidence type="ECO:0000313" key="3">
    <source>
        <dbReference type="EMBL" id="SMF64939.1"/>
    </source>
</evidence>